<dbReference type="AlphaFoldDB" id="A0AA35P7R7"/>
<evidence type="ECO:0000313" key="2">
    <source>
        <dbReference type="EMBL" id="CAI5778736.1"/>
    </source>
</evidence>
<sequence>MPLPAAPVSWMVCPLGRGKAALRKGRQRQEEGPVGDPPLFSGPKSCFTCTQHPAPARSPQPKCMPCFSTISLAACGKEGGELAEAACLVLPPWLGCPSPKQTPRQDSTGKSCQQNRASMRAPFSRCARRNWLAVAGRSPQTALGRKRGDHPSWQAEELVLMKQVALVLHGFPQHRNAASQRPGLWRARGPCLLLLLFDKPAVILSAGGLAQVNYVIIFFHPHCP</sequence>
<evidence type="ECO:0000256" key="1">
    <source>
        <dbReference type="SAM" id="MobiDB-lite"/>
    </source>
</evidence>
<keyword evidence="3" id="KW-1185">Reference proteome</keyword>
<feature type="region of interest" description="Disordered" evidence="1">
    <location>
        <begin position="98"/>
        <end position="121"/>
    </location>
</feature>
<name>A0AA35P7R7_9SAUR</name>
<evidence type="ECO:0000313" key="3">
    <source>
        <dbReference type="Proteomes" id="UP001178461"/>
    </source>
</evidence>
<organism evidence="2 3">
    <name type="scientific">Podarcis lilfordi</name>
    <name type="common">Lilford's wall lizard</name>
    <dbReference type="NCBI Taxonomy" id="74358"/>
    <lineage>
        <taxon>Eukaryota</taxon>
        <taxon>Metazoa</taxon>
        <taxon>Chordata</taxon>
        <taxon>Craniata</taxon>
        <taxon>Vertebrata</taxon>
        <taxon>Euteleostomi</taxon>
        <taxon>Lepidosauria</taxon>
        <taxon>Squamata</taxon>
        <taxon>Bifurcata</taxon>
        <taxon>Unidentata</taxon>
        <taxon>Episquamata</taxon>
        <taxon>Laterata</taxon>
        <taxon>Lacertibaenia</taxon>
        <taxon>Lacertidae</taxon>
        <taxon>Podarcis</taxon>
    </lineage>
</organism>
<accession>A0AA35P7R7</accession>
<gene>
    <name evidence="2" type="ORF">PODLI_1B034759</name>
</gene>
<dbReference type="EMBL" id="OX395132">
    <property type="protein sequence ID" value="CAI5778736.1"/>
    <property type="molecule type" value="Genomic_DNA"/>
</dbReference>
<reference evidence="2" key="1">
    <citation type="submission" date="2022-12" db="EMBL/GenBank/DDBJ databases">
        <authorList>
            <person name="Alioto T."/>
            <person name="Alioto T."/>
            <person name="Gomez Garrido J."/>
        </authorList>
    </citation>
    <scope>NUCLEOTIDE SEQUENCE</scope>
</reference>
<dbReference type="Proteomes" id="UP001178461">
    <property type="component" value="Chromosome 7"/>
</dbReference>
<proteinExistence type="predicted"/>
<protein>
    <submittedName>
        <fullName evidence="2">Uncharacterized protein</fullName>
    </submittedName>
</protein>
<feature type="compositionally biased region" description="Polar residues" evidence="1">
    <location>
        <begin position="99"/>
        <end position="117"/>
    </location>
</feature>